<dbReference type="InterPro" id="IPR008928">
    <property type="entry name" value="6-hairpin_glycosidase_sf"/>
</dbReference>
<organism evidence="5 6">
    <name type="scientific">Mycena chlorophos</name>
    <name type="common">Agaric fungus</name>
    <name type="synonym">Agaricus chlorophos</name>
    <dbReference type="NCBI Taxonomy" id="658473"/>
    <lineage>
        <taxon>Eukaryota</taxon>
        <taxon>Fungi</taxon>
        <taxon>Dikarya</taxon>
        <taxon>Basidiomycota</taxon>
        <taxon>Agaricomycotina</taxon>
        <taxon>Agaricomycetes</taxon>
        <taxon>Agaricomycetidae</taxon>
        <taxon>Agaricales</taxon>
        <taxon>Marasmiineae</taxon>
        <taxon>Mycenaceae</taxon>
        <taxon>Mycena</taxon>
    </lineage>
</organism>
<dbReference type="PANTHER" id="PTHR41814">
    <property type="entry name" value="EXPRESSED PROTEIN"/>
    <property type="match status" value="1"/>
</dbReference>
<feature type="transmembrane region" description="Helical" evidence="3">
    <location>
        <begin position="552"/>
        <end position="578"/>
    </location>
</feature>
<evidence type="ECO:0008006" key="7">
    <source>
        <dbReference type="Google" id="ProtNLM"/>
    </source>
</evidence>
<dbReference type="Pfam" id="PF07470">
    <property type="entry name" value="Glyco_hydro_88"/>
    <property type="match status" value="1"/>
</dbReference>
<protein>
    <recommendedName>
        <fullName evidence="7">Glycoside hydrolase family 105 protein</fullName>
    </recommendedName>
</protein>
<keyword evidence="6" id="KW-1185">Reference proteome</keyword>
<dbReference type="GO" id="GO:0005975">
    <property type="term" value="P:carbohydrate metabolic process"/>
    <property type="evidence" value="ECO:0007669"/>
    <property type="project" value="InterPro"/>
</dbReference>
<keyword evidence="4" id="KW-0732">Signal</keyword>
<comment type="caution">
    <text evidence="5">The sequence shown here is derived from an EMBL/GenBank/DDBJ whole genome shotgun (WGS) entry which is preliminary data.</text>
</comment>
<dbReference type="EMBL" id="JACAZE010000002">
    <property type="protein sequence ID" value="KAF7321116.1"/>
    <property type="molecule type" value="Genomic_DNA"/>
</dbReference>
<dbReference type="InterPro" id="IPR012341">
    <property type="entry name" value="6hp_glycosidase-like_sf"/>
</dbReference>
<dbReference type="Proteomes" id="UP000613580">
    <property type="component" value="Unassembled WGS sequence"/>
</dbReference>
<feature type="chain" id="PRO_5034416657" description="Glycoside hydrolase family 105 protein" evidence="4">
    <location>
        <begin position="19"/>
        <end position="580"/>
    </location>
</feature>
<reference evidence="5" key="1">
    <citation type="submission" date="2020-05" db="EMBL/GenBank/DDBJ databases">
        <title>Mycena genomes resolve the evolution of fungal bioluminescence.</title>
        <authorList>
            <person name="Tsai I.J."/>
        </authorList>
    </citation>
    <scope>NUCLEOTIDE SEQUENCE</scope>
    <source>
        <strain evidence="5">110903Hualien_Pintung</strain>
    </source>
</reference>
<keyword evidence="3" id="KW-0472">Membrane</keyword>
<evidence type="ECO:0000313" key="6">
    <source>
        <dbReference type="Proteomes" id="UP000613580"/>
    </source>
</evidence>
<dbReference type="GO" id="GO:0016787">
    <property type="term" value="F:hydrolase activity"/>
    <property type="evidence" value="ECO:0007669"/>
    <property type="project" value="UniProtKB-KW"/>
</dbReference>
<sequence>MAPAISTLLNAILVALNAANTPTPFDPGFNITAVAATAKMLPSHSWEFGTATEALLELDTPKYSVFGPSPFPVPTLDPSTVPALAYAQAKIVIGTGANGLSNGECDGAVGDPASLGVGAIMLGKTNQTFADAAASEIEYIVGMAPRWVNGAISQRTDVAELWADWMYMAPPFIAFYAADSDNATLLETAYIQCGLQREVLLYLSNSSEPSPAGTSSSGGRWEHIVGPQSADPGHWSTGNGWAAAGMTRVLATVMKAPVAQTASWQSQAISDLTSWIKEILDGAIASPFDLTQGGSGLLRNYLDDISGDGHGFGEISGSSLLASVAYRMAVLAPETFGSEYIAFAEGIRKTLGSDDDSGAPHITANGTATPAVNPLGWQDTNPYTAGSPEGNNFVVQFQPPTSGNHEPPLSERKPPRSAVSGLMELSGHRALSFTATDMTELVELRARQRTFHGAYTRTALGNLGYALAILRLFDHRFYGIGLLFAVLGASLYILAFLRARHSRHDFADFDKPESRDPGYSGGRDLRGSLRIRSREIIKTKGQEHARVFGRPFITAGWIVVAVAAVVAVVEIALLVLVLKI</sequence>
<evidence type="ECO:0000256" key="3">
    <source>
        <dbReference type="SAM" id="Phobius"/>
    </source>
</evidence>
<keyword evidence="3" id="KW-0812">Transmembrane</keyword>
<evidence type="ECO:0000256" key="2">
    <source>
        <dbReference type="SAM" id="MobiDB-lite"/>
    </source>
</evidence>
<dbReference type="SUPFAM" id="SSF48208">
    <property type="entry name" value="Six-hairpin glycosidases"/>
    <property type="match status" value="1"/>
</dbReference>
<evidence type="ECO:0000256" key="1">
    <source>
        <dbReference type="ARBA" id="ARBA00022801"/>
    </source>
</evidence>
<keyword evidence="1" id="KW-0378">Hydrolase</keyword>
<feature type="region of interest" description="Disordered" evidence="2">
    <location>
        <begin position="209"/>
        <end position="229"/>
    </location>
</feature>
<evidence type="ECO:0000313" key="5">
    <source>
        <dbReference type="EMBL" id="KAF7321116.1"/>
    </source>
</evidence>
<feature type="compositionally biased region" description="Low complexity" evidence="2">
    <location>
        <begin position="209"/>
        <end position="219"/>
    </location>
</feature>
<keyword evidence="3" id="KW-1133">Transmembrane helix</keyword>
<gene>
    <name evidence="5" type="ORF">HMN09_00199500</name>
</gene>
<name>A0A8H6TQU0_MYCCL</name>
<feature type="compositionally biased region" description="Polar residues" evidence="2">
    <location>
        <begin position="378"/>
        <end position="404"/>
    </location>
</feature>
<evidence type="ECO:0000256" key="4">
    <source>
        <dbReference type="SAM" id="SignalP"/>
    </source>
</evidence>
<feature type="transmembrane region" description="Helical" evidence="3">
    <location>
        <begin position="477"/>
        <end position="497"/>
    </location>
</feature>
<feature type="region of interest" description="Disordered" evidence="2">
    <location>
        <begin position="356"/>
        <end position="418"/>
    </location>
</feature>
<dbReference type="OrthoDB" id="4138492at2759"/>
<dbReference type="InterPro" id="IPR010905">
    <property type="entry name" value="Glyco_hydro_88"/>
</dbReference>
<proteinExistence type="predicted"/>
<dbReference type="PANTHER" id="PTHR41814:SF1">
    <property type="entry name" value="CELLULASE"/>
    <property type="match status" value="1"/>
</dbReference>
<dbReference type="Gene3D" id="1.50.10.10">
    <property type="match status" value="1"/>
</dbReference>
<feature type="signal peptide" evidence="4">
    <location>
        <begin position="1"/>
        <end position="18"/>
    </location>
</feature>
<accession>A0A8H6TQU0</accession>
<dbReference type="AlphaFoldDB" id="A0A8H6TQU0"/>